<evidence type="ECO:0000256" key="5">
    <source>
        <dbReference type="ARBA" id="ARBA00023136"/>
    </source>
</evidence>
<feature type="domain" description="Glycosyltransferase 2-like" evidence="6">
    <location>
        <begin position="5"/>
        <end position="167"/>
    </location>
</feature>
<accession>A0A1G7W0V6</accession>
<name>A0A1G7W0V6_9HYPH</name>
<evidence type="ECO:0000259" key="6">
    <source>
        <dbReference type="Pfam" id="PF00535"/>
    </source>
</evidence>
<dbReference type="Pfam" id="PF00535">
    <property type="entry name" value="Glycos_transf_2"/>
    <property type="match status" value="1"/>
</dbReference>
<comment type="subcellular location">
    <subcellularLocation>
        <location evidence="1">Cell membrane</location>
    </subcellularLocation>
</comment>
<dbReference type="EMBL" id="FNCS01000005">
    <property type="protein sequence ID" value="SDG65498.1"/>
    <property type="molecule type" value="Genomic_DNA"/>
</dbReference>
<dbReference type="PANTHER" id="PTHR43646:SF2">
    <property type="entry name" value="GLYCOSYLTRANSFERASE 2-LIKE DOMAIN-CONTAINING PROTEIN"/>
    <property type="match status" value="1"/>
</dbReference>
<protein>
    <submittedName>
        <fullName evidence="7">Glycosyl transferase family 2</fullName>
    </submittedName>
</protein>
<evidence type="ECO:0000256" key="3">
    <source>
        <dbReference type="ARBA" id="ARBA00022676"/>
    </source>
</evidence>
<dbReference type="STRING" id="440168.SAMN04487974_105127"/>
<dbReference type="OrthoDB" id="7265025at2"/>
<dbReference type="RefSeq" id="WP_090596226.1">
    <property type="nucleotide sequence ID" value="NZ_FNCS01000005.1"/>
</dbReference>
<dbReference type="Gene3D" id="3.90.550.10">
    <property type="entry name" value="Spore Coat Polysaccharide Biosynthesis Protein SpsA, Chain A"/>
    <property type="match status" value="1"/>
</dbReference>
<dbReference type="InterPro" id="IPR029044">
    <property type="entry name" value="Nucleotide-diphossugar_trans"/>
</dbReference>
<dbReference type="GO" id="GO:0005886">
    <property type="term" value="C:plasma membrane"/>
    <property type="evidence" value="ECO:0007669"/>
    <property type="project" value="UniProtKB-SubCell"/>
</dbReference>
<evidence type="ECO:0000313" key="8">
    <source>
        <dbReference type="Proteomes" id="UP000199495"/>
    </source>
</evidence>
<keyword evidence="8" id="KW-1185">Reference proteome</keyword>
<keyword evidence="4 7" id="KW-0808">Transferase</keyword>
<proteinExistence type="predicted"/>
<dbReference type="Proteomes" id="UP000199495">
    <property type="component" value="Unassembled WGS sequence"/>
</dbReference>
<evidence type="ECO:0000256" key="4">
    <source>
        <dbReference type="ARBA" id="ARBA00022679"/>
    </source>
</evidence>
<evidence type="ECO:0000313" key="7">
    <source>
        <dbReference type="EMBL" id="SDG65498.1"/>
    </source>
</evidence>
<keyword evidence="2" id="KW-1003">Cell membrane</keyword>
<reference evidence="7 8" key="1">
    <citation type="submission" date="2016-10" db="EMBL/GenBank/DDBJ databases">
        <authorList>
            <person name="de Groot N.N."/>
        </authorList>
    </citation>
    <scope>NUCLEOTIDE SEQUENCE [LARGE SCALE GENOMIC DNA]</scope>
    <source>
        <strain evidence="7 8">CGMCC 1.10267</strain>
    </source>
</reference>
<gene>
    <name evidence="7" type="ORF">SAMN04487974_105127</name>
</gene>
<keyword evidence="5" id="KW-0472">Membrane</keyword>
<sequence length="247" mass="27488">MDVAFVIPAHNEEALLGDCLKSVLEEIDRSHLCGRAEVVVVDNASTDRTSEVASAFQGVTVVREERKGLGYARKAGFDNSTAEFVANIDADTLVPEGWLDIALGEFQREQGLVCVSGPYIYHDLPWHSRAITEGFYYITKGVYGLNRYVLKVGSVVQGGNFVFKREAWAKAGGYNPSITFYGEDTDIAVRLSRVGGVKWTFKLRMLTSGRRLQKQGVVRTGLTYTLNFFAVTFRGKPATSKYEDYRD</sequence>
<dbReference type="PANTHER" id="PTHR43646">
    <property type="entry name" value="GLYCOSYLTRANSFERASE"/>
    <property type="match status" value="1"/>
</dbReference>
<dbReference type="InterPro" id="IPR001173">
    <property type="entry name" value="Glyco_trans_2-like"/>
</dbReference>
<evidence type="ECO:0000256" key="1">
    <source>
        <dbReference type="ARBA" id="ARBA00004236"/>
    </source>
</evidence>
<dbReference type="CDD" id="cd00761">
    <property type="entry name" value="Glyco_tranf_GTA_type"/>
    <property type="match status" value="1"/>
</dbReference>
<dbReference type="SUPFAM" id="SSF53448">
    <property type="entry name" value="Nucleotide-diphospho-sugar transferases"/>
    <property type="match status" value="1"/>
</dbReference>
<dbReference type="AlphaFoldDB" id="A0A1G7W0V6"/>
<dbReference type="GO" id="GO:0016757">
    <property type="term" value="F:glycosyltransferase activity"/>
    <property type="evidence" value="ECO:0007669"/>
    <property type="project" value="UniProtKB-KW"/>
</dbReference>
<evidence type="ECO:0000256" key="2">
    <source>
        <dbReference type="ARBA" id="ARBA00022475"/>
    </source>
</evidence>
<organism evidence="7 8">
    <name type="scientific">Pelagibacterium luteolum</name>
    <dbReference type="NCBI Taxonomy" id="440168"/>
    <lineage>
        <taxon>Bacteria</taxon>
        <taxon>Pseudomonadati</taxon>
        <taxon>Pseudomonadota</taxon>
        <taxon>Alphaproteobacteria</taxon>
        <taxon>Hyphomicrobiales</taxon>
        <taxon>Devosiaceae</taxon>
        <taxon>Pelagibacterium</taxon>
    </lineage>
</organism>
<keyword evidence="3" id="KW-0328">Glycosyltransferase</keyword>